<dbReference type="EMBL" id="ABJB010251811">
    <property type="status" value="NOT_ANNOTATED_CDS"/>
    <property type="molecule type" value="Genomic_DNA"/>
</dbReference>
<gene>
    <name evidence="1" type="ORF">IscW_ISCW017973</name>
</gene>
<sequence length="123" mass="14215">MTNCNLLCYAEDSCPRAYRIIIRKKHSLGFVIRCVSPTFFHVSQETHDLVQTQYAHYYNEYRKCKCTQADTRVARRKTSRLIEKSYPVMTKKSFLRMKNLSAHVVAQIATANSTRKQTSCSAA</sequence>
<organism>
    <name type="scientific">Ixodes scapularis</name>
    <name type="common">Black-legged tick</name>
    <name type="synonym">Deer tick</name>
    <dbReference type="NCBI Taxonomy" id="6945"/>
    <lineage>
        <taxon>Eukaryota</taxon>
        <taxon>Metazoa</taxon>
        <taxon>Ecdysozoa</taxon>
        <taxon>Arthropoda</taxon>
        <taxon>Chelicerata</taxon>
        <taxon>Arachnida</taxon>
        <taxon>Acari</taxon>
        <taxon>Parasitiformes</taxon>
        <taxon>Ixodida</taxon>
        <taxon>Ixodoidea</taxon>
        <taxon>Ixodidae</taxon>
        <taxon>Ixodinae</taxon>
        <taxon>Ixodes</taxon>
    </lineage>
</organism>
<dbReference type="EnsemblMetazoa" id="ISCW017973-RA">
    <property type="protein sequence ID" value="ISCW017973-PA"/>
    <property type="gene ID" value="ISCW017973"/>
</dbReference>
<protein>
    <submittedName>
        <fullName evidence="1 2">Uncharacterized protein</fullName>
    </submittedName>
</protein>
<dbReference type="HOGENOM" id="CLU_2017741_0_0_1"/>
<dbReference type="AlphaFoldDB" id="B7PIC1"/>
<evidence type="ECO:0000313" key="2">
    <source>
        <dbReference type="EnsemblMetazoa" id="ISCW017973-PA"/>
    </source>
</evidence>
<dbReference type="InParanoid" id="B7PIC1"/>
<evidence type="ECO:0000313" key="3">
    <source>
        <dbReference type="Proteomes" id="UP000001555"/>
    </source>
</evidence>
<accession>B7PIC1</accession>
<dbReference type="EMBL" id="DS718108">
    <property type="protein sequence ID" value="EEC06343.1"/>
    <property type="molecule type" value="Genomic_DNA"/>
</dbReference>
<dbReference type="VEuPathDB" id="VectorBase:ISCW017973"/>
<keyword evidence="3" id="KW-1185">Reference proteome</keyword>
<dbReference type="PaxDb" id="6945-B7PIC1"/>
<evidence type="ECO:0000313" key="1">
    <source>
        <dbReference type="EMBL" id="EEC06343.1"/>
    </source>
</evidence>
<reference evidence="1 3" key="1">
    <citation type="submission" date="2008-03" db="EMBL/GenBank/DDBJ databases">
        <title>Annotation of Ixodes scapularis.</title>
        <authorList>
            <consortium name="Ixodes scapularis Genome Project Consortium"/>
            <person name="Caler E."/>
            <person name="Hannick L.I."/>
            <person name="Bidwell S."/>
            <person name="Joardar V."/>
            <person name="Thiagarajan M."/>
            <person name="Amedeo P."/>
            <person name="Galinsky K.J."/>
            <person name="Schobel S."/>
            <person name="Inman J."/>
            <person name="Hostetler J."/>
            <person name="Miller J."/>
            <person name="Hammond M."/>
            <person name="Megy K."/>
            <person name="Lawson D."/>
            <person name="Kodira C."/>
            <person name="Sutton G."/>
            <person name="Meyer J."/>
            <person name="Hill C.A."/>
            <person name="Birren B."/>
            <person name="Nene V."/>
            <person name="Collins F."/>
            <person name="Alarcon-Chaidez F."/>
            <person name="Wikel S."/>
            <person name="Strausberg R."/>
        </authorList>
    </citation>
    <scope>NUCLEOTIDE SEQUENCE [LARGE SCALE GENOMIC DNA]</scope>
    <source>
        <strain evidence="3">Wikel</strain>
        <strain evidence="1">Wikel colony</strain>
    </source>
</reference>
<dbReference type="VEuPathDB" id="VectorBase:ISCI017973"/>
<reference evidence="2" key="2">
    <citation type="submission" date="2020-05" db="UniProtKB">
        <authorList>
            <consortium name="EnsemblMetazoa"/>
        </authorList>
    </citation>
    <scope>IDENTIFICATION</scope>
    <source>
        <strain evidence="2">wikel</strain>
    </source>
</reference>
<name>B7PIC1_IXOSC</name>
<proteinExistence type="predicted"/>
<dbReference type="Proteomes" id="UP000001555">
    <property type="component" value="Unassembled WGS sequence"/>
</dbReference>